<dbReference type="Gene3D" id="3.40.720.10">
    <property type="entry name" value="Alkaline Phosphatase, subunit A"/>
    <property type="match status" value="1"/>
</dbReference>
<organism evidence="2 3">
    <name type="scientific">Drosophila lebanonensis</name>
    <name type="common">Fruit fly</name>
    <name type="synonym">Scaptodrosophila lebanonensis</name>
    <dbReference type="NCBI Taxonomy" id="7225"/>
    <lineage>
        <taxon>Eukaryota</taxon>
        <taxon>Metazoa</taxon>
        <taxon>Ecdysozoa</taxon>
        <taxon>Arthropoda</taxon>
        <taxon>Hexapoda</taxon>
        <taxon>Insecta</taxon>
        <taxon>Pterygota</taxon>
        <taxon>Neoptera</taxon>
        <taxon>Endopterygota</taxon>
        <taxon>Diptera</taxon>
        <taxon>Brachycera</taxon>
        <taxon>Muscomorpha</taxon>
        <taxon>Ephydroidea</taxon>
        <taxon>Drosophilidae</taxon>
        <taxon>Scaptodrosophila</taxon>
    </lineage>
</organism>
<evidence type="ECO:0000256" key="1">
    <source>
        <dbReference type="SAM" id="Phobius"/>
    </source>
</evidence>
<accession>A0A6J2TR90</accession>
<dbReference type="CDD" id="cd16021">
    <property type="entry name" value="ALP_like"/>
    <property type="match status" value="1"/>
</dbReference>
<dbReference type="PANTHER" id="PTHR10974">
    <property type="entry name" value="FI08016P-RELATED"/>
    <property type="match status" value="1"/>
</dbReference>
<dbReference type="InterPro" id="IPR004245">
    <property type="entry name" value="DUF229"/>
</dbReference>
<keyword evidence="1" id="KW-1133">Transmembrane helix</keyword>
<dbReference type="SUPFAM" id="SSF53649">
    <property type="entry name" value="Alkaline phosphatase-like"/>
    <property type="match status" value="1"/>
</dbReference>
<reference evidence="3" key="1">
    <citation type="submission" date="2025-08" db="UniProtKB">
        <authorList>
            <consortium name="RefSeq"/>
        </authorList>
    </citation>
    <scope>IDENTIFICATION</scope>
    <source>
        <strain evidence="3">11010-0011.00</strain>
        <tissue evidence="3">Whole body</tissue>
    </source>
</reference>
<dbReference type="GO" id="GO:0005615">
    <property type="term" value="C:extracellular space"/>
    <property type="evidence" value="ECO:0007669"/>
    <property type="project" value="TreeGrafter"/>
</dbReference>
<evidence type="ECO:0000313" key="2">
    <source>
        <dbReference type="Proteomes" id="UP000504634"/>
    </source>
</evidence>
<dbReference type="FunFam" id="3.40.720.10:FF:000017">
    <property type="entry name" value="Predicted protein"/>
    <property type="match status" value="1"/>
</dbReference>
<feature type="transmembrane region" description="Helical" evidence="1">
    <location>
        <begin position="12"/>
        <end position="31"/>
    </location>
</feature>
<keyword evidence="1" id="KW-0812">Transmembrane</keyword>
<keyword evidence="1" id="KW-0472">Membrane</keyword>
<name>A0A6J2TR90_DROLE</name>
<protein>
    <submittedName>
        <fullName evidence="3">Uncharacterized protein LOC115626404 isoform X1</fullName>
    </submittedName>
</protein>
<gene>
    <name evidence="3" type="primary">LOC115626404</name>
</gene>
<dbReference type="PANTHER" id="PTHR10974:SF9">
    <property type="entry name" value="DUF229 DOMAIN CONTAINING PROTEIN-RELATED"/>
    <property type="match status" value="1"/>
</dbReference>
<dbReference type="RefSeq" id="XP_030377628.1">
    <property type="nucleotide sequence ID" value="XM_030521768.1"/>
</dbReference>
<dbReference type="AlphaFoldDB" id="A0A6J2TR90"/>
<dbReference type="GeneID" id="115626404"/>
<proteinExistence type="predicted"/>
<keyword evidence="2" id="KW-1185">Reference proteome</keyword>
<evidence type="ECO:0000313" key="3">
    <source>
        <dbReference type="RefSeq" id="XP_030377628.1"/>
    </source>
</evidence>
<dbReference type="Proteomes" id="UP000504634">
    <property type="component" value="Unplaced"/>
</dbReference>
<dbReference type="OrthoDB" id="413313at2759"/>
<dbReference type="Pfam" id="PF02995">
    <property type="entry name" value="DUF229"/>
    <property type="match status" value="1"/>
</dbReference>
<dbReference type="InterPro" id="IPR017850">
    <property type="entry name" value="Alkaline_phosphatase_core_sf"/>
</dbReference>
<sequence length="752" mass="87257">MIRKRTLLQIRKYALIFFVLLLIFIYCNHYRTKSEDDNLESFPQQSTQLDHRIVPSPTKRRPRIYELAEMQSWGPHMRRIIFDEEETENLAPSQIISSSLQKHTTLKIEAAIPLLAPDESTSRAHKPKSYYVDSRRCKMHYPDPFSSEVLAIYRPSKFKSCSNLTDVINVEFDADHQQYRLHVDQKLVPKLVPGLTSYACYYRAVTRAPDENDSGFSEIHPRVYFQQDVLLPTNMSGIIVECHDVNNIDRIIQQDAFPLVQVRNQIDLKVNLSSSSPQSTPTIERQPSVILIGLDCMSRMNFQRTMPETAKFVKQQGWFEMQGYNKVTDGTLPNLLPILAGLKMGDLCSWRMPDCLDRQPWIWKAYKAAGYSTALADDVPSGGIFTTFSPGFLQVPVDHYLHTLLHGIAAFMKVYMRFGHSYCIGRRLSISYVFEFCTQFVQRYMEEHGRPVFGLFWTASFTHDHYYGASSLDAKFLEYMRVLEGHQLFEQAIVVLFSNQGARVGELVELSDGFLEERLPLLHIYLPAWFRNAYPKYAEALQLNRNRLCSNFDLHYTLQHILQLNAHEFFELPPLEKYPSSRSLLHPLPKDRSCEDAYIPEHWCTCNTFISVPKTGEMYLMAKVVVSHINGYLMKFYSNATCERLMLSDLEKCERKLIFEEDGRETMYGSIATFRLRFHTIPYGRFQATVFHNRETKFLERIHVPDVSRLSSYQNTSKCVQDKTAKKFCICRVYVPPQNQTTASRKVDKTAL</sequence>